<keyword evidence="6 9" id="KW-0464">Manganese</keyword>
<evidence type="ECO:0000256" key="3">
    <source>
        <dbReference type="ARBA" id="ARBA00022723"/>
    </source>
</evidence>
<evidence type="ECO:0000313" key="14">
    <source>
        <dbReference type="Proteomes" id="UP000823821"/>
    </source>
</evidence>
<comment type="pathway">
    <text evidence="1 9">Isoprenoid biosynthesis; isopentenyl diphosphate biosynthesis via DXP pathway; isopentenyl diphosphate from 1-deoxy-D-xylulose 5-phosphate: step 1/6.</text>
</comment>
<dbReference type="PANTHER" id="PTHR30525:SF0">
    <property type="entry name" value="1-DEOXY-D-XYLULOSE 5-PHOSPHATE REDUCTOISOMERASE, CHLOROPLASTIC"/>
    <property type="match status" value="1"/>
</dbReference>
<feature type="binding site" evidence="9">
    <location>
        <position position="225"/>
    </location>
    <ligand>
        <name>1-deoxy-D-xylulose 5-phosphate</name>
        <dbReference type="ChEBI" id="CHEBI:57792"/>
    </ligand>
</feature>
<gene>
    <name evidence="9 13" type="primary">dxr</name>
    <name evidence="13" type="ORF">H9784_03290</name>
</gene>
<evidence type="ECO:0000313" key="13">
    <source>
        <dbReference type="EMBL" id="HJA78585.1"/>
    </source>
</evidence>
<reference evidence="13" key="1">
    <citation type="journal article" date="2021" name="PeerJ">
        <title>Extensive microbial diversity within the chicken gut microbiome revealed by metagenomics and culture.</title>
        <authorList>
            <person name="Gilroy R."/>
            <person name="Ravi A."/>
            <person name="Getino M."/>
            <person name="Pursley I."/>
            <person name="Horton D.L."/>
            <person name="Alikhan N.F."/>
            <person name="Baker D."/>
            <person name="Gharbi K."/>
            <person name="Hall N."/>
            <person name="Watson M."/>
            <person name="Adriaenssens E.M."/>
            <person name="Foster-Nyarko E."/>
            <person name="Jarju S."/>
            <person name="Secka A."/>
            <person name="Antonio M."/>
            <person name="Oren A."/>
            <person name="Chaudhuri R.R."/>
            <person name="La Ragione R."/>
            <person name="Hildebrand F."/>
            <person name="Pallen M.J."/>
        </authorList>
    </citation>
    <scope>NUCLEOTIDE SEQUENCE</scope>
    <source>
        <strain evidence="13">5032</strain>
    </source>
</reference>
<feature type="binding site" evidence="9">
    <location>
        <position position="243"/>
    </location>
    <ligand>
        <name>1-deoxy-D-xylulose 5-phosphate</name>
        <dbReference type="ChEBI" id="CHEBI:57792"/>
    </ligand>
</feature>
<dbReference type="Pfam" id="PF13288">
    <property type="entry name" value="DXPR_C"/>
    <property type="match status" value="1"/>
</dbReference>
<feature type="binding site" evidence="9">
    <location>
        <position position="178"/>
    </location>
    <ligand>
        <name>1-deoxy-D-xylulose 5-phosphate</name>
        <dbReference type="ChEBI" id="CHEBI:57792"/>
    </ligand>
</feature>
<feature type="binding site" evidence="9">
    <location>
        <position position="177"/>
    </location>
    <ligand>
        <name>Mn(2+)</name>
        <dbReference type="ChEBI" id="CHEBI:29035"/>
    </ligand>
</feature>
<evidence type="ECO:0000256" key="5">
    <source>
        <dbReference type="ARBA" id="ARBA00023002"/>
    </source>
</evidence>
<dbReference type="FunFam" id="3.40.50.720:FF:000045">
    <property type="entry name" value="1-deoxy-D-xylulose 5-phosphate reductoisomerase"/>
    <property type="match status" value="1"/>
</dbReference>
<reference evidence="13" key="2">
    <citation type="submission" date="2021-04" db="EMBL/GenBank/DDBJ databases">
        <authorList>
            <person name="Gilroy R."/>
        </authorList>
    </citation>
    <scope>NUCLEOTIDE SEQUENCE</scope>
    <source>
        <strain evidence="13">5032</strain>
    </source>
</reference>
<dbReference type="PANTHER" id="PTHR30525">
    <property type="entry name" value="1-DEOXY-D-XYLULOSE 5-PHOSPHATE REDUCTOISOMERASE"/>
    <property type="match status" value="1"/>
</dbReference>
<dbReference type="InterPro" id="IPR013512">
    <property type="entry name" value="DXP_reductoisomerase_N"/>
</dbReference>
<evidence type="ECO:0000256" key="9">
    <source>
        <dbReference type="HAMAP-Rule" id="MF_00183"/>
    </source>
</evidence>
<feature type="binding site" evidence="9">
    <location>
        <position position="41"/>
    </location>
    <ligand>
        <name>NADPH</name>
        <dbReference type="ChEBI" id="CHEBI:57783"/>
    </ligand>
</feature>
<proteinExistence type="inferred from homology"/>
<dbReference type="Gene3D" id="3.40.50.720">
    <property type="entry name" value="NAD(P)-binding Rossmann-like Domain"/>
    <property type="match status" value="1"/>
</dbReference>
<sequence>MSNCWPGRDGPAIHYISAAPSPEWQERERHELVILGSTGSIGRNALDVVDSHPRHFHVLALSCARNVDMLARQARRYKPRLLAVLDEESAYDLRALLPPDYQPEILVGPQGYAAAASLPEADTVLSAQVGAAGLEGTLAAALAGKVICLANKESLVLAGELVRQICERTGAAILPVDSEHNAIFQCLAAQGQEAARLLLTASGGPFRDCDAETLRHVTREQALNHPNWVMGAKISIDSASMMNKALEVVEAFHLYGVPAERIDVLVHPQSLVHSLVRLRDGSLLAQLGTADMRLPLAHCLLWPHTQDCGVPPLDLTAAPALTFRQPDTERFPALTFARRALRERGGLCVVMNAANEAAVELFLAGRCSFLDITRFIEEAMNRHAATRPGHTPLCGKLTAPVGDALALRAEVATYVERIERLDQESRALVHALAGDGA</sequence>
<dbReference type="SUPFAM" id="SSF51735">
    <property type="entry name" value="NAD(P)-binding Rossmann-fold domains"/>
    <property type="match status" value="1"/>
</dbReference>
<accession>A0A9D2KR79</accession>
<protein>
    <recommendedName>
        <fullName evidence="9">1-deoxy-D-xylulose 5-phosphate reductoisomerase</fullName>
        <shortName evidence="9">DXP reductoisomerase</shortName>
        <ecNumber evidence="9">1.1.1.267</ecNumber>
    </recommendedName>
    <alternativeName>
        <fullName evidence="9">1-deoxyxylulose-5-phosphate reductoisomerase</fullName>
    </alternativeName>
    <alternativeName>
        <fullName evidence="9">2-C-methyl-D-erythritol 4-phosphate synthase</fullName>
    </alternativeName>
</protein>
<feature type="binding site" evidence="9">
    <location>
        <position position="202"/>
    </location>
    <ligand>
        <name>1-deoxy-D-xylulose 5-phosphate</name>
        <dbReference type="ChEBI" id="CHEBI:57792"/>
    </ligand>
</feature>
<evidence type="ECO:0000256" key="2">
    <source>
        <dbReference type="ARBA" id="ARBA00006825"/>
    </source>
</evidence>
<feature type="binding site" evidence="9">
    <location>
        <position position="179"/>
    </location>
    <ligand>
        <name>1-deoxy-D-xylulose 5-phosphate</name>
        <dbReference type="ChEBI" id="CHEBI:57792"/>
    </ligand>
</feature>
<dbReference type="EC" id="1.1.1.267" evidence="9"/>
<feature type="binding site" evidence="9">
    <location>
        <position position="39"/>
    </location>
    <ligand>
        <name>NADPH</name>
        <dbReference type="ChEBI" id="CHEBI:57783"/>
    </ligand>
</feature>
<dbReference type="GO" id="GO:0051484">
    <property type="term" value="P:isopentenyl diphosphate biosynthetic process, methylerythritol 4-phosphate pathway involved in terpenoid biosynthetic process"/>
    <property type="evidence" value="ECO:0007669"/>
    <property type="project" value="TreeGrafter"/>
</dbReference>
<feature type="binding site" evidence="9">
    <location>
        <position position="64"/>
    </location>
    <ligand>
        <name>NADPH</name>
        <dbReference type="ChEBI" id="CHEBI:57783"/>
    </ligand>
</feature>
<evidence type="ECO:0000256" key="6">
    <source>
        <dbReference type="ARBA" id="ARBA00023211"/>
    </source>
</evidence>
<keyword evidence="9" id="KW-0460">Magnesium</keyword>
<evidence type="ECO:0000256" key="8">
    <source>
        <dbReference type="ARBA" id="ARBA00048543"/>
    </source>
</evidence>
<evidence type="ECO:0000256" key="4">
    <source>
        <dbReference type="ARBA" id="ARBA00022857"/>
    </source>
</evidence>
<dbReference type="PIRSF" id="PIRSF006205">
    <property type="entry name" value="Dxp_reductismrs"/>
    <property type="match status" value="1"/>
</dbReference>
<feature type="binding site" evidence="9">
    <location>
        <position position="179"/>
    </location>
    <ligand>
        <name>Mn(2+)</name>
        <dbReference type="ChEBI" id="CHEBI:29035"/>
    </ligand>
</feature>
<comment type="similarity">
    <text evidence="2 9">Belongs to the DXR family.</text>
</comment>
<dbReference type="GO" id="GO:0070402">
    <property type="term" value="F:NADPH binding"/>
    <property type="evidence" value="ECO:0007669"/>
    <property type="project" value="InterPro"/>
</dbReference>
<dbReference type="AlphaFoldDB" id="A0A9D2KR79"/>
<dbReference type="Gene3D" id="1.10.1740.10">
    <property type="match status" value="1"/>
</dbReference>
<organism evidence="13 14">
    <name type="scientific">Candidatus Desulfovibrio intestinavium</name>
    <dbReference type="NCBI Taxonomy" id="2838534"/>
    <lineage>
        <taxon>Bacteria</taxon>
        <taxon>Pseudomonadati</taxon>
        <taxon>Thermodesulfobacteriota</taxon>
        <taxon>Desulfovibrionia</taxon>
        <taxon>Desulfovibrionales</taxon>
        <taxon>Desulfovibrionaceae</taxon>
        <taxon>Desulfovibrio</taxon>
    </lineage>
</organism>
<dbReference type="HAMAP" id="MF_00183">
    <property type="entry name" value="DXP_reductoisom"/>
    <property type="match status" value="1"/>
</dbReference>
<dbReference type="GO" id="GO:0030145">
    <property type="term" value="F:manganese ion binding"/>
    <property type="evidence" value="ECO:0007669"/>
    <property type="project" value="TreeGrafter"/>
</dbReference>
<dbReference type="InterPro" id="IPR036291">
    <property type="entry name" value="NAD(P)-bd_dom_sf"/>
</dbReference>
<evidence type="ECO:0000259" key="12">
    <source>
        <dbReference type="Pfam" id="PF13288"/>
    </source>
</evidence>
<feature type="binding site" evidence="9">
    <location>
        <position position="152"/>
    </location>
    <ligand>
        <name>1-deoxy-D-xylulose 5-phosphate</name>
        <dbReference type="ChEBI" id="CHEBI:57792"/>
    </ligand>
</feature>
<feature type="binding site" evidence="9">
    <location>
        <position position="40"/>
    </location>
    <ligand>
        <name>NADPH</name>
        <dbReference type="ChEBI" id="CHEBI:57783"/>
    </ligand>
</feature>
<feature type="binding site" evidence="9">
    <location>
        <position position="231"/>
    </location>
    <ligand>
        <name>NADPH</name>
        <dbReference type="ChEBI" id="CHEBI:57783"/>
    </ligand>
</feature>
<feature type="domain" description="DXP reductoisomerase C-terminal" evidence="12">
    <location>
        <begin position="287"/>
        <end position="387"/>
    </location>
</feature>
<feature type="binding site" evidence="9">
    <location>
        <position position="247"/>
    </location>
    <ligand>
        <name>Mn(2+)</name>
        <dbReference type="ChEBI" id="CHEBI:29035"/>
    </ligand>
</feature>
<dbReference type="GO" id="GO:0030604">
    <property type="term" value="F:1-deoxy-D-xylulose-5-phosphate reductoisomerase activity"/>
    <property type="evidence" value="ECO:0007669"/>
    <property type="project" value="UniProtKB-UniRule"/>
</dbReference>
<evidence type="ECO:0000256" key="7">
    <source>
        <dbReference type="ARBA" id="ARBA00023229"/>
    </source>
</evidence>
<feature type="domain" description="1-deoxy-D-xylulose 5-phosphate reductoisomerase N-terminal" evidence="10">
    <location>
        <begin position="32"/>
        <end position="159"/>
    </location>
</feature>
<feature type="domain" description="1-deoxy-D-xylulose 5-phosphate reductoisomerase C-terminal" evidence="11">
    <location>
        <begin position="173"/>
        <end position="255"/>
    </location>
</feature>
<keyword evidence="7 9" id="KW-0414">Isoprene biosynthesis</keyword>
<dbReference type="InterPro" id="IPR003821">
    <property type="entry name" value="DXP_reductoisomerase"/>
</dbReference>
<dbReference type="SUPFAM" id="SSF55347">
    <property type="entry name" value="Glyceraldehyde-3-phosphate dehydrogenase-like, C-terminal domain"/>
    <property type="match status" value="1"/>
</dbReference>
<feature type="binding site" evidence="9">
    <location>
        <position position="65"/>
    </location>
    <ligand>
        <name>NADPH</name>
        <dbReference type="ChEBI" id="CHEBI:57783"/>
    </ligand>
</feature>
<feature type="binding site" evidence="9">
    <location>
        <position position="247"/>
    </location>
    <ligand>
        <name>1-deoxy-D-xylulose 5-phosphate</name>
        <dbReference type="ChEBI" id="CHEBI:57792"/>
    </ligand>
</feature>
<dbReference type="SUPFAM" id="SSF69055">
    <property type="entry name" value="1-deoxy-D-xylulose-5-phosphate reductoisomerase, C-terminal domain"/>
    <property type="match status" value="1"/>
</dbReference>
<evidence type="ECO:0000259" key="10">
    <source>
        <dbReference type="Pfam" id="PF02670"/>
    </source>
</evidence>
<dbReference type="Pfam" id="PF08436">
    <property type="entry name" value="DXP_redisom_C"/>
    <property type="match status" value="1"/>
</dbReference>
<keyword evidence="4 9" id="KW-0521">NADP</keyword>
<dbReference type="InterPro" id="IPR013644">
    <property type="entry name" value="DXP_reductoisomerase_C"/>
</dbReference>
<keyword evidence="5 9" id="KW-0560">Oxidoreductase</keyword>
<comment type="function">
    <text evidence="9">Catalyzes the NADPH-dependent rearrangement and reduction of 1-deoxy-D-xylulose-5-phosphate (DXP) to 2-C-methyl-D-erythritol 4-phosphate (MEP).</text>
</comment>
<feature type="binding site" evidence="9">
    <location>
        <position position="38"/>
    </location>
    <ligand>
        <name>NADPH</name>
        <dbReference type="ChEBI" id="CHEBI:57783"/>
    </ligand>
</feature>
<evidence type="ECO:0000256" key="1">
    <source>
        <dbReference type="ARBA" id="ARBA00005094"/>
    </source>
</evidence>
<dbReference type="NCBIfam" id="TIGR00243">
    <property type="entry name" value="Dxr"/>
    <property type="match status" value="1"/>
</dbReference>
<feature type="binding site" evidence="9">
    <location>
        <position position="151"/>
    </location>
    <ligand>
        <name>NADPH</name>
        <dbReference type="ChEBI" id="CHEBI:57783"/>
    </ligand>
</feature>
<dbReference type="Pfam" id="PF02670">
    <property type="entry name" value="DXP_reductoisom"/>
    <property type="match status" value="1"/>
</dbReference>
<comment type="catalytic activity">
    <reaction evidence="8">
        <text>2-C-methyl-D-erythritol 4-phosphate + NADP(+) = 1-deoxy-D-xylulose 5-phosphate + NADPH + H(+)</text>
        <dbReference type="Rhea" id="RHEA:13717"/>
        <dbReference type="ChEBI" id="CHEBI:15378"/>
        <dbReference type="ChEBI" id="CHEBI:57783"/>
        <dbReference type="ChEBI" id="CHEBI:57792"/>
        <dbReference type="ChEBI" id="CHEBI:58262"/>
        <dbReference type="ChEBI" id="CHEBI:58349"/>
        <dbReference type="EC" id="1.1.1.267"/>
    </reaction>
    <physiologicalReaction direction="right-to-left" evidence="8">
        <dbReference type="Rhea" id="RHEA:13719"/>
    </physiologicalReaction>
</comment>
<comment type="caution">
    <text evidence="13">The sequence shown here is derived from an EMBL/GenBank/DDBJ whole genome shotgun (WGS) entry which is preliminary data.</text>
</comment>
<evidence type="ECO:0000259" key="11">
    <source>
        <dbReference type="Pfam" id="PF08436"/>
    </source>
</evidence>
<dbReference type="InterPro" id="IPR026877">
    <property type="entry name" value="DXPR_C"/>
</dbReference>
<dbReference type="Proteomes" id="UP000823821">
    <property type="component" value="Unassembled WGS sequence"/>
</dbReference>
<comment type="cofactor">
    <cofactor evidence="9">
        <name>Mg(2+)</name>
        <dbReference type="ChEBI" id="CHEBI:18420"/>
    </cofactor>
    <cofactor evidence="9">
        <name>Mn(2+)</name>
        <dbReference type="ChEBI" id="CHEBI:29035"/>
    </cofactor>
</comment>
<keyword evidence="3 9" id="KW-0479">Metal-binding</keyword>
<feature type="binding site" evidence="9">
    <location>
        <position position="66"/>
    </location>
    <ligand>
        <name>NADPH</name>
        <dbReference type="ChEBI" id="CHEBI:57783"/>
    </ligand>
</feature>
<feature type="binding site" evidence="9">
    <location>
        <position position="153"/>
    </location>
    <ligand>
        <name>NADPH</name>
        <dbReference type="ChEBI" id="CHEBI:57783"/>
    </ligand>
</feature>
<name>A0A9D2KR79_9BACT</name>
<feature type="binding site" evidence="9">
    <location>
        <position position="244"/>
    </location>
    <ligand>
        <name>1-deoxy-D-xylulose 5-phosphate</name>
        <dbReference type="ChEBI" id="CHEBI:57792"/>
    </ligand>
</feature>
<feature type="binding site" evidence="9">
    <location>
        <position position="238"/>
    </location>
    <ligand>
        <name>1-deoxy-D-xylulose 5-phosphate</name>
        <dbReference type="ChEBI" id="CHEBI:57792"/>
    </ligand>
</feature>
<dbReference type="EMBL" id="DWZD01000019">
    <property type="protein sequence ID" value="HJA78585.1"/>
    <property type="molecule type" value="Genomic_DNA"/>
</dbReference>
<dbReference type="InterPro" id="IPR036169">
    <property type="entry name" value="DXPR_C_sf"/>
</dbReference>